<accession>A0ABN7AQH4</accession>
<evidence type="ECO:0000313" key="1">
    <source>
        <dbReference type="EMBL" id="BES94453.1"/>
    </source>
</evidence>
<name>A0ABN7AQH4_9HEMI</name>
<gene>
    <name evidence="1" type="ORF">NTJ_07262</name>
</gene>
<dbReference type="Proteomes" id="UP001307889">
    <property type="component" value="Chromosome 5"/>
</dbReference>
<sequence length="77" mass="9272">MLVRQRPRTSRMVFPWPRRHVQYWNDRSASHHRRSMMTVGNEKILPFSPGNRVMNGLLDFGSILSREMRDRAKIRYS</sequence>
<proteinExistence type="predicted"/>
<reference evidence="1 2" key="1">
    <citation type="submission" date="2023-09" db="EMBL/GenBank/DDBJ databases">
        <title>Nesidiocoris tenuis whole genome shotgun sequence.</title>
        <authorList>
            <person name="Shibata T."/>
            <person name="Shimoda M."/>
            <person name="Kobayashi T."/>
            <person name="Uehara T."/>
        </authorList>
    </citation>
    <scope>NUCLEOTIDE SEQUENCE [LARGE SCALE GENOMIC DNA]</scope>
    <source>
        <strain evidence="1 2">Japan</strain>
    </source>
</reference>
<dbReference type="EMBL" id="AP028913">
    <property type="protein sequence ID" value="BES94453.1"/>
    <property type="molecule type" value="Genomic_DNA"/>
</dbReference>
<protein>
    <submittedName>
        <fullName evidence="1">Uncharacterized protein</fullName>
    </submittedName>
</protein>
<evidence type="ECO:0000313" key="2">
    <source>
        <dbReference type="Proteomes" id="UP001307889"/>
    </source>
</evidence>
<organism evidence="1 2">
    <name type="scientific">Nesidiocoris tenuis</name>
    <dbReference type="NCBI Taxonomy" id="355587"/>
    <lineage>
        <taxon>Eukaryota</taxon>
        <taxon>Metazoa</taxon>
        <taxon>Ecdysozoa</taxon>
        <taxon>Arthropoda</taxon>
        <taxon>Hexapoda</taxon>
        <taxon>Insecta</taxon>
        <taxon>Pterygota</taxon>
        <taxon>Neoptera</taxon>
        <taxon>Paraneoptera</taxon>
        <taxon>Hemiptera</taxon>
        <taxon>Heteroptera</taxon>
        <taxon>Panheteroptera</taxon>
        <taxon>Cimicomorpha</taxon>
        <taxon>Miridae</taxon>
        <taxon>Dicyphina</taxon>
        <taxon>Nesidiocoris</taxon>
    </lineage>
</organism>
<keyword evidence="2" id="KW-1185">Reference proteome</keyword>